<organism evidence="1 2">
    <name type="scientific">Scytonema hofmannii PCC 7110</name>
    <dbReference type="NCBI Taxonomy" id="128403"/>
    <lineage>
        <taxon>Bacteria</taxon>
        <taxon>Bacillati</taxon>
        <taxon>Cyanobacteriota</taxon>
        <taxon>Cyanophyceae</taxon>
        <taxon>Nostocales</taxon>
        <taxon>Scytonemataceae</taxon>
        <taxon>Scytonema</taxon>
    </lineage>
</organism>
<accession>A0A139XBF1</accession>
<dbReference type="Proteomes" id="UP000076925">
    <property type="component" value="Unassembled WGS sequence"/>
</dbReference>
<reference evidence="1 2" key="1">
    <citation type="journal article" date="2013" name="Genome Biol. Evol.">
        <title>Genomes of Stigonematalean cyanobacteria (subsection V) and the evolution of oxygenic photosynthesis from prokaryotes to plastids.</title>
        <authorList>
            <person name="Dagan T."/>
            <person name="Roettger M."/>
            <person name="Stucken K."/>
            <person name="Landan G."/>
            <person name="Koch R."/>
            <person name="Major P."/>
            <person name="Gould S.B."/>
            <person name="Goremykin V.V."/>
            <person name="Rippka R."/>
            <person name="Tandeau de Marsac N."/>
            <person name="Gugger M."/>
            <person name="Lockhart P.J."/>
            <person name="Allen J.F."/>
            <person name="Brune I."/>
            <person name="Maus I."/>
            <person name="Puhler A."/>
            <person name="Martin W.F."/>
        </authorList>
    </citation>
    <scope>NUCLEOTIDE SEQUENCE [LARGE SCALE GENOMIC DNA]</scope>
    <source>
        <strain evidence="1 2">PCC 7110</strain>
    </source>
</reference>
<protein>
    <submittedName>
        <fullName evidence="1">Uncharacterized protein</fullName>
    </submittedName>
</protein>
<dbReference type="EMBL" id="ANNX02000020">
    <property type="protein sequence ID" value="KYC42030.1"/>
    <property type="molecule type" value="Genomic_DNA"/>
</dbReference>
<name>A0A139XBF1_9CYAN</name>
<evidence type="ECO:0000313" key="2">
    <source>
        <dbReference type="Proteomes" id="UP000076925"/>
    </source>
</evidence>
<dbReference type="AlphaFoldDB" id="A0A139XBF1"/>
<evidence type="ECO:0000313" key="1">
    <source>
        <dbReference type="EMBL" id="KYC42030.1"/>
    </source>
</evidence>
<dbReference type="RefSeq" id="WP_017742060.1">
    <property type="nucleotide sequence ID" value="NZ_KQ976354.1"/>
</dbReference>
<dbReference type="OrthoDB" id="571605at2"/>
<sequence length="372" mass="41683">MIDIEIRQELRRIITEFKKPLPANQHKVRDLPGTSNRWIYLPHQAIRERLDEVAPDWTIDYSELQYVDNNCVCRCGITILSVRKEAIACVPISLLSSNNKEMTRGSAADRVAAESVRNAGEQWGIGRYLDDQVFVYKYLWENRHQLDDEMQGELQKLKLQHSKALSAPQPRAKEEGSVLHSMTNTSPVLTITDGQRKRLWAVGKNEYKLSDAQIKSAYKHFGFDKPEAIAASKYDDVMSYMKALSQQTQSPNNTAIANPNAQPTSPQDLYPHHKAIIEAIRQKTGHKGNWIVAQCQAYGCDRTGMMPPEKLERLICDMCADFAVSIGTASDRQGALTAIGSAIAFAKGSGQPVLDAALAWLERYSVPPSVKR</sequence>
<comment type="caution">
    <text evidence="1">The sequence shown here is derived from an EMBL/GenBank/DDBJ whole genome shotgun (WGS) entry which is preliminary data.</text>
</comment>
<dbReference type="STRING" id="128403.WA1_18680"/>
<gene>
    <name evidence="1" type="ORF">WA1_18680</name>
</gene>
<keyword evidence="2" id="KW-1185">Reference proteome</keyword>
<proteinExistence type="predicted"/>